<gene>
    <name evidence="1" type="ORF">GCM10007049_13090</name>
</gene>
<dbReference type="EMBL" id="BMWX01000002">
    <property type="protein sequence ID" value="GGZ21718.1"/>
    <property type="molecule type" value="Genomic_DNA"/>
</dbReference>
<organism evidence="1 2">
    <name type="scientific">Echinicola pacifica</name>
    <dbReference type="NCBI Taxonomy" id="346377"/>
    <lineage>
        <taxon>Bacteria</taxon>
        <taxon>Pseudomonadati</taxon>
        <taxon>Bacteroidota</taxon>
        <taxon>Cytophagia</taxon>
        <taxon>Cytophagales</taxon>
        <taxon>Cyclobacteriaceae</taxon>
        <taxon>Echinicola</taxon>
    </lineage>
</organism>
<comment type="caution">
    <text evidence="1">The sequence shown here is derived from an EMBL/GenBank/DDBJ whole genome shotgun (WGS) entry which is preliminary data.</text>
</comment>
<reference evidence="1" key="1">
    <citation type="journal article" date="2014" name="Int. J. Syst. Evol. Microbiol.">
        <title>Complete genome sequence of Corynebacterium casei LMG S-19264T (=DSM 44701T), isolated from a smear-ripened cheese.</title>
        <authorList>
            <consortium name="US DOE Joint Genome Institute (JGI-PGF)"/>
            <person name="Walter F."/>
            <person name="Albersmeier A."/>
            <person name="Kalinowski J."/>
            <person name="Ruckert C."/>
        </authorList>
    </citation>
    <scope>NUCLEOTIDE SEQUENCE</scope>
    <source>
        <strain evidence="1">KCTC 12368</strain>
    </source>
</reference>
<protein>
    <submittedName>
        <fullName evidence="1">Uncharacterized protein</fullName>
    </submittedName>
</protein>
<accession>A0A918PUI8</accession>
<proteinExistence type="predicted"/>
<reference evidence="1" key="2">
    <citation type="submission" date="2020-09" db="EMBL/GenBank/DDBJ databases">
        <authorList>
            <person name="Sun Q."/>
            <person name="Kim S."/>
        </authorList>
    </citation>
    <scope>NUCLEOTIDE SEQUENCE</scope>
    <source>
        <strain evidence="1">KCTC 12368</strain>
    </source>
</reference>
<name>A0A918PUI8_9BACT</name>
<dbReference type="Proteomes" id="UP000619457">
    <property type="component" value="Unassembled WGS sequence"/>
</dbReference>
<keyword evidence="2" id="KW-1185">Reference proteome</keyword>
<evidence type="ECO:0000313" key="1">
    <source>
        <dbReference type="EMBL" id="GGZ21718.1"/>
    </source>
</evidence>
<evidence type="ECO:0000313" key="2">
    <source>
        <dbReference type="Proteomes" id="UP000619457"/>
    </source>
</evidence>
<sequence>MDDFGFWAMMMSDLQTKNSLKIIIGTDSARPNIKIPPIKYEYGSANRIS</sequence>
<dbReference type="AlphaFoldDB" id="A0A918PUI8"/>